<comment type="caution">
    <text evidence="2">The sequence shown here is derived from an EMBL/GenBank/DDBJ whole genome shotgun (WGS) entry which is preliminary data.</text>
</comment>
<dbReference type="Proteomes" id="UP000256708">
    <property type="component" value="Unassembled WGS sequence"/>
</dbReference>
<dbReference type="InterPro" id="IPR017853">
    <property type="entry name" value="GH"/>
</dbReference>
<dbReference type="OrthoDB" id="9806009at2"/>
<dbReference type="GO" id="GO:0005975">
    <property type="term" value="P:carbohydrate metabolic process"/>
    <property type="evidence" value="ECO:0007669"/>
    <property type="project" value="InterPro"/>
</dbReference>
<dbReference type="AlphaFoldDB" id="A0A3D8L573"/>
<dbReference type="Gene3D" id="3.90.400.10">
    <property type="entry name" value="Oligo-1,6-glucosidase, Domain 2"/>
    <property type="match status" value="1"/>
</dbReference>
<dbReference type="Pfam" id="PF00128">
    <property type="entry name" value="Alpha-amylase"/>
    <property type="match status" value="1"/>
</dbReference>
<dbReference type="Gene3D" id="3.20.20.80">
    <property type="entry name" value="Glycosidases"/>
    <property type="match status" value="1"/>
</dbReference>
<dbReference type="InterPro" id="IPR045857">
    <property type="entry name" value="O16G_dom_2"/>
</dbReference>
<dbReference type="CDD" id="cd11334">
    <property type="entry name" value="AmyAc_TreS"/>
    <property type="match status" value="1"/>
</dbReference>
<dbReference type="EMBL" id="QRGR01000034">
    <property type="protein sequence ID" value="RDV12571.1"/>
    <property type="molecule type" value="Genomic_DNA"/>
</dbReference>
<sequence>MREKDLWYKSGVWYALDVETFQDSDGDGIGDFQGLISRLDYLATLGITCIWLLPFYPSPGRDNGYDVMDYYNVDKRLGTLGDFTAFVREAKERGMRVVVDLVVNHTSEQHPWFQEARRDKTSKYYNYYIWRKEKPEESHAEPMFGGEEDDIWSYDEVAEEYYLHRFYSHQPDLKIVNPEVHKEIFNIMGFWLALGVAGFRVDAAHILVQTDSEEDTEHFYELLDDMRAFINTHSENAVLLAEATGPPEMIGDFFQDDHRMHMAFNFLMNQHLFHAMALQEAAPLRKGFELLPPKPETCTWLNFLRHHDELTLVDLEKNEIQEVFNAFAPEKDMQIFGHGIRRRLASMLENDRQRIELCYSLLFSLPGTPLIQYGAEIGMGDDLSLPGRTSVRTAMQWSSTSVNGGFSTAPPEKHVRPVISEGTYGYRQVSVMKQQRDTFSLLNWMERIIRIRRQCHEIGKGEWRTIDTGNKAVFAHSCTLPSVSTLVAFHNLGKEAVSLDLPGIFSKASDTVELLSDQAYSYPGLNDNVLELGTYGYRWFRLIPGIQEAEEQ</sequence>
<evidence type="ECO:0000313" key="3">
    <source>
        <dbReference type="Proteomes" id="UP000256708"/>
    </source>
</evidence>
<dbReference type="PANTHER" id="PTHR10357">
    <property type="entry name" value="ALPHA-AMYLASE FAMILY MEMBER"/>
    <property type="match status" value="1"/>
</dbReference>
<dbReference type="PANTHER" id="PTHR10357:SF219">
    <property type="entry name" value="MALTOSE ALPHA-D-GLUCOSYLTRANSFERASE"/>
    <property type="match status" value="1"/>
</dbReference>
<organism evidence="2 3">
    <name type="scientific">Pontibacter diazotrophicus</name>
    <dbReference type="NCBI Taxonomy" id="1400979"/>
    <lineage>
        <taxon>Bacteria</taxon>
        <taxon>Pseudomonadati</taxon>
        <taxon>Bacteroidota</taxon>
        <taxon>Cytophagia</taxon>
        <taxon>Cytophagales</taxon>
        <taxon>Hymenobacteraceae</taxon>
        <taxon>Pontibacter</taxon>
    </lineage>
</organism>
<evidence type="ECO:0000313" key="2">
    <source>
        <dbReference type="EMBL" id="RDV12571.1"/>
    </source>
</evidence>
<evidence type="ECO:0000259" key="1">
    <source>
        <dbReference type="SMART" id="SM00642"/>
    </source>
</evidence>
<keyword evidence="3" id="KW-1185">Reference proteome</keyword>
<dbReference type="InterPro" id="IPR013780">
    <property type="entry name" value="Glyco_hydro_b"/>
</dbReference>
<dbReference type="RefSeq" id="WP_115567877.1">
    <property type="nucleotide sequence ID" value="NZ_QRGR01000034.1"/>
</dbReference>
<dbReference type="InterPro" id="IPR006047">
    <property type="entry name" value="GH13_cat_dom"/>
</dbReference>
<dbReference type="SUPFAM" id="SSF51445">
    <property type="entry name" value="(Trans)glycosidases"/>
    <property type="match status" value="1"/>
</dbReference>
<proteinExistence type="predicted"/>
<dbReference type="SMART" id="SM00642">
    <property type="entry name" value="Aamy"/>
    <property type="match status" value="1"/>
</dbReference>
<reference evidence="3" key="1">
    <citation type="submission" date="2018-08" db="EMBL/GenBank/DDBJ databases">
        <authorList>
            <person name="Liu Z.-W."/>
            <person name="Du Z.-J."/>
        </authorList>
    </citation>
    <scope>NUCLEOTIDE SEQUENCE [LARGE SCALE GENOMIC DNA]</scope>
    <source>
        <strain evidence="3">H4X</strain>
    </source>
</reference>
<dbReference type="Gene3D" id="2.60.40.1180">
    <property type="entry name" value="Golgi alpha-mannosidase II"/>
    <property type="match status" value="1"/>
</dbReference>
<gene>
    <name evidence="2" type="ORF">DXT99_22670</name>
</gene>
<accession>A0A3D8L573</accession>
<protein>
    <submittedName>
        <fullName evidence="2">Trehalose synthase</fullName>
    </submittedName>
</protein>
<name>A0A3D8L573_9BACT</name>
<feature type="domain" description="Glycosyl hydrolase family 13 catalytic" evidence="1">
    <location>
        <begin position="18"/>
        <end position="392"/>
    </location>
</feature>